<evidence type="ECO:0000313" key="2">
    <source>
        <dbReference type="Proteomes" id="UP001642540"/>
    </source>
</evidence>
<sequence length="130" mass="14967">MYRYRPGEPTLADVPDFNRTADAEFVREAINDGLHFMIKLAHLGSMRSRKQRLQILESLKEIHFFKKRSCDNVLELEDFDDPLGVLIRGLFMSRGEFLAREVRWAIDGLETDGNTLTDVIFAHSSVHTLS</sequence>
<dbReference type="Proteomes" id="UP001642540">
    <property type="component" value="Unassembled WGS sequence"/>
</dbReference>
<name>A0ABP1RLL8_9HEXA</name>
<organism evidence="1 2">
    <name type="scientific">Orchesella dallaii</name>
    <dbReference type="NCBI Taxonomy" id="48710"/>
    <lineage>
        <taxon>Eukaryota</taxon>
        <taxon>Metazoa</taxon>
        <taxon>Ecdysozoa</taxon>
        <taxon>Arthropoda</taxon>
        <taxon>Hexapoda</taxon>
        <taxon>Collembola</taxon>
        <taxon>Entomobryomorpha</taxon>
        <taxon>Entomobryoidea</taxon>
        <taxon>Orchesellidae</taxon>
        <taxon>Orchesellinae</taxon>
        <taxon>Orchesella</taxon>
    </lineage>
</organism>
<keyword evidence="2" id="KW-1185">Reference proteome</keyword>
<comment type="caution">
    <text evidence="1">The sequence shown here is derived from an EMBL/GenBank/DDBJ whole genome shotgun (WGS) entry which is preliminary data.</text>
</comment>
<dbReference type="InterPro" id="IPR037104">
    <property type="entry name" value="Annexin_sf"/>
</dbReference>
<reference evidence="1 2" key="1">
    <citation type="submission" date="2024-08" db="EMBL/GenBank/DDBJ databases">
        <authorList>
            <person name="Cucini C."/>
            <person name="Frati F."/>
        </authorList>
    </citation>
    <scope>NUCLEOTIDE SEQUENCE [LARGE SCALE GENOMIC DNA]</scope>
</reference>
<accession>A0ABP1RLL8</accession>
<evidence type="ECO:0000313" key="1">
    <source>
        <dbReference type="EMBL" id="CAL8130260.1"/>
    </source>
</evidence>
<gene>
    <name evidence="1" type="ORF">ODALV1_LOCUS23644</name>
</gene>
<protein>
    <submittedName>
        <fullName evidence="1">Uncharacterized protein</fullName>
    </submittedName>
</protein>
<proteinExistence type="predicted"/>
<dbReference type="EMBL" id="CAXLJM020000081">
    <property type="protein sequence ID" value="CAL8130260.1"/>
    <property type="molecule type" value="Genomic_DNA"/>
</dbReference>
<dbReference type="SUPFAM" id="SSF47874">
    <property type="entry name" value="Annexin"/>
    <property type="match status" value="1"/>
</dbReference>